<dbReference type="SUPFAM" id="SSF52047">
    <property type="entry name" value="RNI-like"/>
    <property type="match status" value="1"/>
</dbReference>
<accession>A0A1D2VFP9</accession>
<dbReference type="OrthoDB" id="2125396at2759"/>
<dbReference type="InterPro" id="IPR032675">
    <property type="entry name" value="LRR_dom_sf"/>
</dbReference>
<dbReference type="RefSeq" id="XP_020046719.1">
    <property type="nucleotide sequence ID" value="XM_020193452.1"/>
</dbReference>
<proteinExistence type="predicted"/>
<evidence type="ECO:0008006" key="3">
    <source>
        <dbReference type="Google" id="ProtNLM"/>
    </source>
</evidence>
<organism evidence="1 2">
    <name type="scientific">Ascoidea rubescens DSM 1968</name>
    <dbReference type="NCBI Taxonomy" id="1344418"/>
    <lineage>
        <taxon>Eukaryota</taxon>
        <taxon>Fungi</taxon>
        <taxon>Dikarya</taxon>
        <taxon>Ascomycota</taxon>
        <taxon>Saccharomycotina</taxon>
        <taxon>Saccharomycetes</taxon>
        <taxon>Ascoideaceae</taxon>
        <taxon>Ascoidea</taxon>
    </lineage>
</organism>
<dbReference type="Proteomes" id="UP000095038">
    <property type="component" value="Unassembled WGS sequence"/>
</dbReference>
<gene>
    <name evidence="1" type="ORF">ASCRUDRAFT_76403</name>
</gene>
<evidence type="ECO:0000313" key="2">
    <source>
        <dbReference type="Proteomes" id="UP000095038"/>
    </source>
</evidence>
<name>A0A1D2VFP9_9ASCO</name>
<dbReference type="InParanoid" id="A0A1D2VFP9"/>
<protein>
    <recommendedName>
        <fullName evidence="3">RNI-like protein</fullName>
    </recommendedName>
</protein>
<dbReference type="GeneID" id="30967088"/>
<keyword evidence="2" id="KW-1185">Reference proteome</keyword>
<evidence type="ECO:0000313" key="1">
    <source>
        <dbReference type="EMBL" id="ODV60412.1"/>
    </source>
</evidence>
<dbReference type="Gene3D" id="3.80.10.10">
    <property type="entry name" value="Ribonuclease Inhibitor"/>
    <property type="match status" value="1"/>
</dbReference>
<reference evidence="2" key="1">
    <citation type="submission" date="2016-05" db="EMBL/GenBank/DDBJ databases">
        <title>Comparative genomics of biotechnologically important yeasts.</title>
        <authorList>
            <consortium name="DOE Joint Genome Institute"/>
            <person name="Riley R."/>
            <person name="Haridas S."/>
            <person name="Wolfe K.H."/>
            <person name="Lopes M.R."/>
            <person name="Hittinger C.T."/>
            <person name="Goker M."/>
            <person name="Salamov A."/>
            <person name="Wisecaver J."/>
            <person name="Long T.M."/>
            <person name="Aerts A.L."/>
            <person name="Barry K."/>
            <person name="Choi C."/>
            <person name="Clum A."/>
            <person name="Coughlan A.Y."/>
            <person name="Deshpande S."/>
            <person name="Douglass A.P."/>
            <person name="Hanson S.J."/>
            <person name="Klenk H.-P."/>
            <person name="Labutti K."/>
            <person name="Lapidus A."/>
            <person name="Lindquist E."/>
            <person name="Lipzen A."/>
            <person name="Meier-Kolthoff J.P."/>
            <person name="Ohm R.A."/>
            <person name="Otillar R.P."/>
            <person name="Pangilinan J."/>
            <person name="Peng Y."/>
            <person name="Rokas A."/>
            <person name="Rosa C.A."/>
            <person name="Scheuner C."/>
            <person name="Sibirny A.A."/>
            <person name="Slot J.C."/>
            <person name="Stielow J.B."/>
            <person name="Sun H."/>
            <person name="Kurtzman C.P."/>
            <person name="Blackwell M."/>
            <person name="Grigoriev I.V."/>
            <person name="Jeffries T.W."/>
        </authorList>
    </citation>
    <scope>NUCLEOTIDE SEQUENCE [LARGE SCALE GENOMIC DNA]</scope>
    <source>
        <strain evidence="2">DSM 1968</strain>
    </source>
</reference>
<sequence>MSGFQKVDVLSVILYGEDYLKHSVGDSVLDQYRYGKRRMDGNGRKELLLPIEIIEKIIWYTREAKLKTKYLFLSKYFYVRYLPTIYEEPELHIGNVLRFIESITVNDSPLLGYEEQRRVGTGKITEGNQNANEKENINKNTTKKRKKFKNTRGEYIKKLDLTKLSGGIRSSNITKIIKHSNKELRELVLPQMKIGYIGVISFRNCLKLKKLDLSLVLDVINLNELITCLNRLEYLKELRFPRSSIKMDGNGNKDNGDVKYLKIKKIESLYISGGITDEILENLNPEGGGNDVHEASGGNSSNIEKLSIKFCSSLTDFGVYRFLNNNRLGRNIRELSVFYPNVKLSANTFDYVFKMCPNLVRFEISDDFISSELFSDYNLAMVRDSTSSTGSRSSVVLEELHLTTSGLLGQFNKVRPEDLLLALLELRFPRLVRLRLSRRLGWDVAGANGVLDQIVGAVERNAGAVCFDA</sequence>
<dbReference type="STRING" id="1344418.A0A1D2VFP9"/>
<dbReference type="FunCoup" id="A0A1D2VFP9">
    <property type="interactions" value="36"/>
</dbReference>
<dbReference type="EMBL" id="KV454482">
    <property type="protein sequence ID" value="ODV60412.1"/>
    <property type="molecule type" value="Genomic_DNA"/>
</dbReference>
<dbReference type="AlphaFoldDB" id="A0A1D2VFP9"/>